<protein>
    <submittedName>
        <fullName evidence="1">Uncharacterized protein</fullName>
    </submittedName>
</protein>
<keyword evidence="2" id="KW-1185">Reference proteome</keyword>
<accession>A0ABU3Z223</accession>
<evidence type="ECO:0000313" key="2">
    <source>
        <dbReference type="Proteomes" id="UP001273768"/>
    </source>
</evidence>
<gene>
    <name evidence="1" type="ORF">HL657_05535</name>
</gene>
<dbReference type="EMBL" id="JABFFQ010000003">
    <property type="protein sequence ID" value="MDV4342640.1"/>
    <property type="molecule type" value="Genomic_DNA"/>
</dbReference>
<evidence type="ECO:0000313" key="1">
    <source>
        <dbReference type="EMBL" id="MDV4342640.1"/>
    </source>
</evidence>
<organism evidence="1 2">
    <name type="scientific">Methanoculleus nereidis</name>
    <dbReference type="NCBI Taxonomy" id="2735141"/>
    <lineage>
        <taxon>Archaea</taxon>
        <taxon>Methanobacteriati</taxon>
        <taxon>Methanobacteriota</taxon>
        <taxon>Stenosarchaea group</taxon>
        <taxon>Methanomicrobia</taxon>
        <taxon>Methanomicrobiales</taxon>
        <taxon>Methanomicrobiaceae</taxon>
        <taxon>Methanoculleus</taxon>
    </lineage>
</organism>
<sequence length="126" mass="12529">MASVCAGRNCLNITCWTHLAKRRGMVGLIVPERGVVAAKCLASGIVEMVPRHDPRSRSLYGSVVVAGSGLRHSVGDPVGTDVGGRSTAGVTVVVGGGVVSDVGVAVGVAAGGGVSMVVYDTDLQAG</sequence>
<dbReference type="RefSeq" id="WP_317295828.1">
    <property type="nucleotide sequence ID" value="NZ_JABFFQ010000003.1"/>
</dbReference>
<comment type="caution">
    <text evidence="1">The sequence shown here is derived from an EMBL/GenBank/DDBJ whole genome shotgun (WGS) entry which is preliminary data.</text>
</comment>
<name>A0ABU3Z223_9EURY</name>
<reference evidence="1 2" key="1">
    <citation type="submission" date="2020-05" db="EMBL/GenBank/DDBJ databases">
        <title>Isolation and characterization of methanoarchaea from a cold seep at offshore SW Taiwan.</title>
        <authorList>
            <person name="Chen Y.-W."/>
            <person name="Chen S.-C."/>
            <person name="Lai M.-C."/>
        </authorList>
    </citation>
    <scope>NUCLEOTIDE SEQUENCE [LARGE SCALE GENOMIC DNA]</scope>
    <source>
        <strain evidence="1 2">YWC-01</strain>
    </source>
</reference>
<proteinExistence type="predicted"/>
<dbReference type="Proteomes" id="UP001273768">
    <property type="component" value="Unassembled WGS sequence"/>
</dbReference>